<reference evidence="4 5" key="1">
    <citation type="journal article" date="2017" name="BMC Genomics">
        <title>Whole-genome assembly of Babesia ovata and comparative genomics between closely related pathogens.</title>
        <authorList>
            <person name="Yamagishi J."/>
            <person name="Asada M."/>
            <person name="Hakimi H."/>
            <person name="Tanaka T.Q."/>
            <person name="Sugimoto C."/>
            <person name="Kawazu S."/>
        </authorList>
    </citation>
    <scope>NUCLEOTIDE SEQUENCE [LARGE SCALE GENOMIC DNA]</scope>
    <source>
        <strain evidence="4 5">Miyake</strain>
    </source>
</reference>
<dbReference type="PANTHER" id="PTHR18976:SF34">
    <property type="entry name" value="LIPID-BINDING PROTEIN"/>
    <property type="match status" value="1"/>
</dbReference>
<dbReference type="Proteomes" id="UP000236319">
    <property type="component" value="Unassembled WGS sequence"/>
</dbReference>
<comment type="caution">
    <text evidence="4">The sequence shown here is derived from an EMBL/GenBank/DDBJ whole genome shotgun (WGS) entry which is preliminary data.</text>
</comment>
<evidence type="ECO:0000256" key="3">
    <source>
        <dbReference type="SAM" id="Phobius"/>
    </source>
</evidence>
<name>A0A2H6KJI0_9APIC</name>
<evidence type="ECO:0008006" key="6">
    <source>
        <dbReference type="Google" id="ProtNLM"/>
    </source>
</evidence>
<keyword evidence="5" id="KW-1185">Reference proteome</keyword>
<feature type="coiled-coil region" evidence="1">
    <location>
        <begin position="2157"/>
        <end position="2184"/>
    </location>
</feature>
<protein>
    <recommendedName>
        <fullName evidence="6">Extracellular matrix-binding ebh</fullName>
    </recommendedName>
</protein>
<keyword evidence="3" id="KW-0472">Membrane</keyword>
<keyword evidence="3" id="KW-0812">Transmembrane</keyword>
<dbReference type="PANTHER" id="PTHR18976">
    <property type="entry name" value="APOLIPOPROTEIN"/>
    <property type="match status" value="1"/>
</dbReference>
<keyword evidence="1" id="KW-0175">Coiled coil</keyword>
<feature type="coiled-coil region" evidence="1">
    <location>
        <begin position="1918"/>
        <end position="1987"/>
    </location>
</feature>
<evidence type="ECO:0000256" key="2">
    <source>
        <dbReference type="SAM" id="MobiDB-lite"/>
    </source>
</evidence>
<dbReference type="VEuPathDB" id="PiroplasmaDB:BOVATA_046450"/>
<feature type="coiled-coil region" evidence="1">
    <location>
        <begin position="270"/>
        <end position="297"/>
    </location>
</feature>
<evidence type="ECO:0000313" key="4">
    <source>
        <dbReference type="EMBL" id="GBE63152.1"/>
    </source>
</evidence>
<evidence type="ECO:0000256" key="1">
    <source>
        <dbReference type="SAM" id="Coils"/>
    </source>
</evidence>
<dbReference type="EMBL" id="BDSA01000018">
    <property type="protein sequence ID" value="GBE63152.1"/>
    <property type="molecule type" value="Genomic_DNA"/>
</dbReference>
<feature type="compositionally biased region" description="Polar residues" evidence="2">
    <location>
        <begin position="1372"/>
        <end position="1388"/>
    </location>
</feature>
<feature type="coiled-coil region" evidence="1">
    <location>
        <begin position="1850"/>
        <end position="1877"/>
    </location>
</feature>
<gene>
    <name evidence="4" type="ORF">BOVATA_046450</name>
</gene>
<organism evidence="4 5">
    <name type="scientific">Babesia ovata</name>
    <dbReference type="NCBI Taxonomy" id="189622"/>
    <lineage>
        <taxon>Eukaryota</taxon>
        <taxon>Sar</taxon>
        <taxon>Alveolata</taxon>
        <taxon>Apicomplexa</taxon>
        <taxon>Aconoidasida</taxon>
        <taxon>Piroplasmida</taxon>
        <taxon>Babesiidae</taxon>
        <taxon>Babesia</taxon>
    </lineage>
</organism>
<keyword evidence="3" id="KW-1133">Transmembrane helix</keyword>
<dbReference type="GeneID" id="39876922"/>
<evidence type="ECO:0000313" key="5">
    <source>
        <dbReference type="Proteomes" id="UP000236319"/>
    </source>
</evidence>
<dbReference type="RefSeq" id="XP_028869395.1">
    <property type="nucleotide sequence ID" value="XM_029013562.1"/>
</dbReference>
<feature type="transmembrane region" description="Helical" evidence="3">
    <location>
        <begin position="3546"/>
        <end position="3571"/>
    </location>
</feature>
<proteinExistence type="predicted"/>
<feature type="region of interest" description="Disordered" evidence="2">
    <location>
        <begin position="1361"/>
        <end position="1389"/>
    </location>
</feature>
<sequence length="3610" mass="402691">MAFLHGVLESVKDDENVTTYDGYITVENDKLQKLLDSLQSSIGQGRSEFGDRVEKVNDKTSDVKTKLGKYVQEVTRQQDQSLEAQLFQWTTTLGYIAKDIHSINIDKIMLLDTALSTRIMHKVEPIQKSVEVLLGAANNLDLKGQAKNVDELLEQQKKNVVYAINHGVEKLQRTMAERFREILAEILILREKRGDSIKAIRGAISLTKGGIDGQLGKTSGIFKNKILTHFDEIKKSLLEVNKNDNPSRKAGTSKLKQETELIKSVLLEVGQELKRHVDSLQERIQQADQLRDAAFSKAEEVYNELMKERSISDSIAGKLGEIDGDQSAIGGVHSQLTGIDVALNQWLNQADHVFHSALLKVDEIIKEVNDTKQSMITQAVADLKSQTGKHFLALKKSQLQGYAHQATHHLANLANIVECLVEETFKAAKSAYETWVKNGTQRVDPHISAKVSEQIGRLETISSAVQNAAKQASQGSSRGAQLYATMLPGRLINALQSFQLHPQLQSIRRGRPPQPPSDAHTATLHLLSLSEFASTITKVVNDTISFLNIQIKTGEQNASTINSGSNIDGLTSQLIAALQSASQFADQLQPLNTDIQSMIQSAWTVDRRLNIKESVQSLSALPRDLMNFESHFNTEKSLFDNLEQNITRNFNALVNAVRHETGPPTGLKKVLGDFRSDEISKGTDSKGLQKINKDLHAQQTTLSSHPGAIHQAVSNITSKLGELQKQLKNTSSSSQDDKGALDKLEALEEKLGHKTSHEQCIKAVCNKLSKLHTNEFTDKKAGKIQNFIQGVLDVVTQLENVPEDVGKKKEAVIQLMDELKVEIDGLFKNIDDVVNEADEAFINIIVSMENTVLRAKHLSEQTIKTLKETLLDEVRKAFENVTNDVRVLFANGHRADLSALKSLVSAQLTEIKSIISRDRITGPKGLLRLVKISLQSITSDHKTMRPFAVEIKKFFEDLCHHLQLQSDITGEAPQIKTLHASLDAIFDKLLHHQHFHHSVSQARQAFESALQAFHADTFPDAPKKVLQPLKQGLEKFATELQKQYVSRYSGETFTENLEDRKDLVNPGEDVKEIYTLTDYGRKAAQVLLTIMHTFNRDMNNLSRNCNNSWAHFTANPLTRLGIFLKRCGYRISEEKQDGELRNKSDCNGQHIYDLIVGHDGVFRRPDPDDEDAKTGGDYSPVYVLYQHIQRYYALCHLTLPSKTTYPCSIRDMLSWMCGLPYTAVYNSVFDHCTKQLKEETDNAAKNGNEPDTVIKKILDNDLVHNLSSVCKKSRTVLVTIQGHGRGFDKADYPYACNFHDNSRNFHYPGDVRGLLDVINEICSRLLRALYFLYCQCQSTASVANGWAECLHGQGVPSANWQCKDHPRGKANEQPNGQPTSQANSQPKSPLQAHLTDSLLGCLPHKLTSVGCSSKCLTCPKGTPGQQCITPMGFWDLTHAASITLTGSDICDVLSKLCGNADSPLATLSRCLETLTPSPPRRLSDMFPLFCNLFQKWGYKSYVQNADYKYTVDSAINQCFPFHRWYHDNYQATHLTDKLSDLYFSTPDHPTELSDQKHCDLWSLTTKSSCSSASSCAPYLQSMSTHAHHTYAPKHARMYLSWVSYLTWDFWKLLHDLLESFKSISCKAYGCGCNCRSGEHGVTDKHSTKAGCHCSSIVNCQGVSSTFYKYGFTFHVPKDLAKKTCDDFVKQLSKVLHQGYFKELFDEIDNFIWAIRLPFSITLLALWSLSLLYLLHITVVRLDVLRIRSHLRSPSSHRIAAQSLLAAARVKALANVKDTAKKDLAERRISLGQLAGQLSGFIGGSEEVQNALVNGLHSNVNQLEKLLKTSCGDGKCNCDGKKFRDEHLDKLQNQFNEVDEIATKIDGLNKQKDEKRKAPVGAPSGGDREIAELNEKIRQHKSQIFSQSSKLTTQITSVISAVEKKIDELEVKKKKVDDLQSQVNGLKKQIEEGNKNPIKQQKDYNEELKKAEEELKNAKNAFPENDSKSLDSHQTSMKSLNSLEKLCQHCDDIKTNKENTPKNILENLTEGLEKFLGHSNGNYTGEGIVYSDLDRLCDGVMAFLHGVLESVKDDVSVKKYDGYINPENQRLDQLLKNLKASIGKGSGAFGPQVTAVSGWLGRYESEVNKKCEAVTNGINALSDNLSKGYSNVVDSKKVDSLKDQLASWESTVSDISREVKNIEEDKVSELDKALKERVMGEMKVVKKAVGMLLGAAGEDGLEKQVQTVDKTLERTKNEIKRDIKEKFSKIDESVRKLGGTKNKQIGHLNDRLKDARDFLDRYNQDYKTEIERLFTQLHGRMNNINPHHPDPAGKESELKKKFTAVTEAVDGIEKAYKDKFADVKKKVDAAVDQALEKDMQHSLDKLDDHIRTDLEGLRNSIKLKLEAFAGSLGTKIKEAAKLAKGSGRGDEGLKTLISQFGSGGSAEPFTQLVRELEKLRGNYAVGGTIEGVLYNLRRLEEVSSGTAVYAELLATVRKSLYAAIDKVLKGVIMDPKSIIKFDTAFMSNYYKETKKEDGTGIGTFRGLIMTIKSEFGKGIERPDPNGDVSVDPTKFESQFNYKTDDGQGAKDKYDQAKQAISPTIIDELEALPQQVDAKRKEAVERMSALYTELNNKFNYIYELVHKASGAIDISITSLQSTLNSSQEACLTSVSQAFQTLTTEVRALFAQGHKADLAALKTLVDGQKGEIDGIIFNDKISGIKGLLSALNTHNDKISRIPVGEFKYAAEKSKHYLDAILDYIRLQVRTPAKAPGQDPELSDESKKVWNVSVRLDALLNYLKDDKPHPDDPTGKRIYTFDHQSGNLLASLTAAVTNLTSPNFHGFHNPLLLDALRSGMTQFTEQLGHAYVNKYSGMRFQSDLLVNKPKDPVAPNAPASQASLSSKPSTVSLASVAQIPSALPSQQLTAQTQDSQNPEKVLSTEGRNCAKVCLTILEILSEDLGWLKKQCESEWASRTIYSGSSLGTFLQNCGYRVVTNRDSQNGELQYTNDMKGEHVYERLVNNHHTYVYNTDKNIKHAFENFYDYLKLYYDVCHLATSFSKKRPCSIYEMLAWCTSLLHHPVYFDLTTNDFGYLFDEPKKKEADSMEFDGISLEEPSSLSLAAYPQKIAQSEIHDAIVHVTSLAPVILTTIVGFGDEFTTYAVDYHTNALGFTYPSSAGDCLNMLLECLRRMFPVFRFLHSRCDKLASEYGWYQCPYGRDVESSDWQCDKHSKTLVDCRPRSPLMSFLRDTLPGHLPHQLTSVDCKSICSTCPKSMPGQPCLTPLGFRGFSGSKRSGKDLSKVLSKYFDKGVGSPLLSVAPKPPRTLPEHFQFALSFVKGWSHSGGNGLKTVTEKAAKSVSIDLYNEPSKLTHALRNAYRNTHSNHGGKDHLPAYADVSSLAMAPACNDAVGNALCAPYVASLSCDSYYYMAEKHANLYLSWAIYLPWTFWDLLNNLYNAFCNITCADWGCRGCLRGDKCRKGKHGVVEDDKKPNPTCQCDSIVSCRGVAPTLYQYGFTFGEASTLNSGDTAKKCKDFCTQLHNVLHSTYFTKLFEACDEFLKEIRWPFMLTLLALWSLSLLYLLHIAVVRLDVLRIRSHLKSPSSHRIAAQSLLAAARVKALANVKYFSP</sequence>
<accession>A0A2H6KJI0</accession>
<dbReference type="InterPro" id="IPR050163">
    <property type="entry name" value="Apolipoprotein_A1/A4/E"/>
</dbReference>